<dbReference type="EMBL" id="SZYD01000012">
    <property type="protein sequence ID" value="KAD4585250.1"/>
    <property type="molecule type" value="Genomic_DNA"/>
</dbReference>
<feature type="region of interest" description="Disordered" evidence="1">
    <location>
        <begin position="97"/>
        <end position="146"/>
    </location>
</feature>
<evidence type="ECO:0000256" key="1">
    <source>
        <dbReference type="SAM" id="MobiDB-lite"/>
    </source>
</evidence>
<feature type="region of interest" description="Disordered" evidence="1">
    <location>
        <begin position="207"/>
        <end position="252"/>
    </location>
</feature>
<proteinExistence type="predicted"/>
<name>A0A5N6NDB9_9ASTR</name>
<dbReference type="OrthoDB" id="1037396at2759"/>
<feature type="compositionally biased region" description="Basic residues" evidence="1">
    <location>
        <begin position="114"/>
        <end position="123"/>
    </location>
</feature>
<comment type="caution">
    <text evidence="2">The sequence shown here is derived from an EMBL/GenBank/DDBJ whole genome shotgun (WGS) entry which is preliminary data.</text>
</comment>
<keyword evidence="3" id="KW-1185">Reference proteome</keyword>
<dbReference type="AlphaFoldDB" id="A0A5N6NDB9"/>
<evidence type="ECO:0000313" key="3">
    <source>
        <dbReference type="Proteomes" id="UP000326396"/>
    </source>
</evidence>
<dbReference type="Proteomes" id="UP000326396">
    <property type="component" value="Linkage Group LG2"/>
</dbReference>
<protein>
    <submittedName>
        <fullName evidence="2">Uncharacterized protein</fullName>
    </submittedName>
</protein>
<feature type="region of interest" description="Disordered" evidence="1">
    <location>
        <begin position="1"/>
        <end position="76"/>
    </location>
</feature>
<feature type="compositionally biased region" description="Basic residues" evidence="1">
    <location>
        <begin position="220"/>
        <end position="229"/>
    </location>
</feature>
<sequence length="271" mass="31498">MDPRAPFSFTHLLNDDDVQQNPPQQPSFPQFSQTQQFSQYSQLQPFPQFHQQGPSFPQFGQFPSMPQFSQPQPAFDAQQWQQFLQWQQYQKTSQMHQTQFLPTQEHVESPSKGKATKKMKKPSKMANENDEQPTKTSRQKWPQSDEAAYSAHFAPVALHTWIAISHTDAMEMNFSQPQPAFDAQQWQQFLQWQQYQKTSQMHQTQFLPTQEHVESPSKGKATKKMKKPSKMANENDEQPTKTSRQKWPQSDEVLLAQAMISTSENALKNHA</sequence>
<gene>
    <name evidence="2" type="ORF">E3N88_22851</name>
</gene>
<feature type="compositionally biased region" description="Low complexity" evidence="1">
    <location>
        <begin position="19"/>
        <end position="76"/>
    </location>
</feature>
<evidence type="ECO:0000313" key="2">
    <source>
        <dbReference type="EMBL" id="KAD4585250.1"/>
    </source>
</evidence>
<organism evidence="2 3">
    <name type="scientific">Mikania micrantha</name>
    <name type="common">bitter vine</name>
    <dbReference type="NCBI Taxonomy" id="192012"/>
    <lineage>
        <taxon>Eukaryota</taxon>
        <taxon>Viridiplantae</taxon>
        <taxon>Streptophyta</taxon>
        <taxon>Embryophyta</taxon>
        <taxon>Tracheophyta</taxon>
        <taxon>Spermatophyta</taxon>
        <taxon>Magnoliopsida</taxon>
        <taxon>eudicotyledons</taxon>
        <taxon>Gunneridae</taxon>
        <taxon>Pentapetalae</taxon>
        <taxon>asterids</taxon>
        <taxon>campanulids</taxon>
        <taxon>Asterales</taxon>
        <taxon>Asteraceae</taxon>
        <taxon>Asteroideae</taxon>
        <taxon>Heliantheae alliance</taxon>
        <taxon>Eupatorieae</taxon>
        <taxon>Mikania</taxon>
    </lineage>
</organism>
<accession>A0A5N6NDB9</accession>
<reference evidence="2 3" key="1">
    <citation type="submission" date="2019-05" db="EMBL/GenBank/DDBJ databases">
        <title>Mikania micrantha, genome provides insights into the molecular mechanism of rapid growth.</title>
        <authorList>
            <person name="Liu B."/>
        </authorList>
    </citation>
    <scope>NUCLEOTIDE SEQUENCE [LARGE SCALE GENOMIC DNA]</scope>
    <source>
        <strain evidence="2">NLD-2019</strain>
        <tissue evidence="2">Leaf</tissue>
    </source>
</reference>